<comment type="caution">
    <text evidence="3">The sequence shown here is derived from an EMBL/GenBank/DDBJ whole genome shotgun (WGS) entry which is preliminary data.</text>
</comment>
<dbReference type="PANTHER" id="PTHR33120:SF42">
    <property type="entry name" value="OS12G0105000 PROTEIN"/>
    <property type="match status" value="1"/>
</dbReference>
<sequence>MLVLPAAWYQEASMRLPLQEIPDLVGCIHAGGLSIGLADPVTNIILNAISLLPNDGEQPPPSQPKTCGWFQMATQSYAGHCTFMTAYFRYLSGTQARLYLYLAMHDLLAAIKLVHYDRLPSPPWEKICLLPDGGQIKAALRAAALQAEHPAPDVLAGLMTAQYPAPILSRVLAKVQNKRLLSPGDVLEVRALLDLQWPPNPPPTNIEFRCRPGGFTCAPCQDGKLVFTSPLDLEEGYVATVMISRDVQRDEGHQYLADLMSDERQMDARIPSSTKEVIGILRSQQQDGEVDYDDRPCEHMLSLKMSLLDTIYAFYIKALARLPSSTRSARLIRALLVAGHCYGPMDPVSNIILSTIWYDIAFGVDVESSQGILSTRPLCRMVSRSLAGLVAIIRLTCRSEHEALHHINTSDCDLSTNFDRVDCESPSSPDTAFNKSTFFAVAAKDAKHPQHVAFVSFLVSLSDQKVAVLSHFLHSSGGRISDADWDLLNNFLRDESECHVVPMSAQKDMEAPRRLFSFASFEMFHPSASLMMPQSASPIIDKLPFVRTELNKLLREYCYQHPWEPTYQLDVICGVMESSRSYHHGHPKLYHANFMASKGDDTSPQPEATLFFAEFWGRSLSEIVQLKPSSCRPIRNHSYTGEPSFLQLKL</sequence>
<dbReference type="PANTHER" id="PTHR33120">
    <property type="entry name" value="EXPRESSED PROTEIN-RELATED"/>
    <property type="match status" value="1"/>
</dbReference>
<dbReference type="EMBL" id="LWDX02001587">
    <property type="protein sequence ID" value="OEL38495.1"/>
    <property type="molecule type" value="Genomic_DNA"/>
</dbReference>
<reference evidence="3 4" key="1">
    <citation type="submission" date="2016-09" db="EMBL/GenBank/DDBJ databases">
        <title>The draft genome of Dichanthelium oligosanthes: A C3 panicoid grass species.</title>
        <authorList>
            <person name="Studer A.J."/>
            <person name="Schnable J.C."/>
            <person name="Brutnell T.P."/>
        </authorList>
    </citation>
    <scope>NUCLEOTIDE SEQUENCE [LARGE SCALE GENOMIC DNA]</scope>
    <source>
        <strain evidence="4">cv. Kellogg 1175</strain>
        <tissue evidence="3">Leaf</tissue>
    </source>
</reference>
<proteinExistence type="predicted"/>
<dbReference type="InterPro" id="IPR022059">
    <property type="entry name" value="DUF3615"/>
</dbReference>
<evidence type="ECO:0000313" key="3">
    <source>
        <dbReference type="EMBL" id="OEL38495.1"/>
    </source>
</evidence>
<dbReference type="AlphaFoldDB" id="A0A1E5WM71"/>
<evidence type="ECO:0000259" key="1">
    <source>
        <dbReference type="Pfam" id="PF12274"/>
    </source>
</evidence>
<name>A0A1E5WM71_9POAL</name>
<dbReference type="InterPro" id="IPR046527">
    <property type="entry name" value="PIR2-like_helical"/>
</dbReference>
<gene>
    <name evidence="3" type="ORF">BAE44_0000487</name>
</gene>
<evidence type="ECO:0000259" key="2">
    <source>
        <dbReference type="Pfam" id="PF20235"/>
    </source>
</evidence>
<protein>
    <submittedName>
        <fullName evidence="3">Uncharacterized protein</fullName>
    </submittedName>
</protein>
<organism evidence="3 4">
    <name type="scientific">Dichanthelium oligosanthes</name>
    <dbReference type="NCBI Taxonomy" id="888268"/>
    <lineage>
        <taxon>Eukaryota</taxon>
        <taxon>Viridiplantae</taxon>
        <taxon>Streptophyta</taxon>
        <taxon>Embryophyta</taxon>
        <taxon>Tracheophyta</taxon>
        <taxon>Spermatophyta</taxon>
        <taxon>Magnoliopsida</taxon>
        <taxon>Liliopsida</taxon>
        <taxon>Poales</taxon>
        <taxon>Poaceae</taxon>
        <taxon>PACMAD clade</taxon>
        <taxon>Panicoideae</taxon>
        <taxon>Panicodae</taxon>
        <taxon>Paniceae</taxon>
        <taxon>Dichantheliinae</taxon>
        <taxon>Dichanthelium</taxon>
    </lineage>
</organism>
<accession>A0A1E5WM71</accession>
<dbReference type="Proteomes" id="UP000095767">
    <property type="component" value="Unassembled WGS sequence"/>
</dbReference>
<dbReference type="Pfam" id="PF12274">
    <property type="entry name" value="DUF3615"/>
    <property type="match status" value="1"/>
</dbReference>
<feature type="domain" description="DUF3615" evidence="1">
    <location>
        <begin position="551"/>
        <end position="638"/>
    </location>
</feature>
<keyword evidence="4" id="KW-1185">Reference proteome</keyword>
<dbReference type="Pfam" id="PF20235">
    <property type="entry name" value="PIR2-like_helical"/>
    <property type="match status" value="2"/>
</dbReference>
<feature type="domain" description="PIR2-like helical" evidence="2">
    <location>
        <begin position="309"/>
        <end position="417"/>
    </location>
</feature>
<evidence type="ECO:0000313" key="4">
    <source>
        <dbReference type="Proteomes" id="UP000095767"/>
    </source>
</evidence>
<feature type="domain" description="PIR2-like helical" evidence="2">
    <location>
        <begin position="7"/>
        <end position="114"/>
    </location>
</feature>
<dbReference type="OrthoDB" id="607685at2759"/>